<gene>
    <name evidence="1" type="ORF">MNBD_BACTEROID01-2859</name>
</gene>
<dbReference type="AlphaFoldDB" id="A0A3B0TPN5"/>
<proteinExistence type="predicted"/>
<sequence length="439" mass="51756">MQKFIDKYSDYIHGVVHGFDRIILKGYIGEFYYGNNFYYFLNKEEIKLKDFRDYAQKVTRQIKSHVGKIISETGVYTEYLNSPKISKEDIVKRVVKEQGINEGLVCVLSAVEPCTALSVEYNKSIGKLEKKCGYRKCLHYYFYYMDRDFGLMHVRFQTWFTFGLQIYINGREYLKKQLDKSGIKYKSYDNSITWVEDIEKAQAMSDKFHEKKWHKVFDRFAERVNGFLPRIKEIFNGHAYKWYVEQCEYATGIMFKGRGSLEKLYPYFVEYAPLCQVGENIFTFFGRKVHGLYQGEAVSGRKNFFGQGFRVKFILDKNSIKVYDKANNLRVETTINNASAFKVRNPNPDSKKKWLNMGKAISNLYRYAEISKSCNIRYLNSLSNVDNNDNIDAAFVFNLWFENSFLTSNYNKLSPNLSFFVIVIFYNKFNPSLKTYFSE</sequence>
<protein>
    <submittedName>
        <fullName evidence="1">Uncharacterized protein</fullName>
    </submittedName>
</protein>
<organism evidence="1">
    <name type="scientific">hydrothermal vent metagenome</name>
    <dbReference type="NCBI Taxonomy" id="652676"/>
    <lineage>
        <taxon>unclassified sequences</taxon>
        <taxon>metagenomes</taxon>
        <taxon>ecological metagenomes</taxon>
    </lineage>
</organism>
<evidence type="ECO:0000313" key="1">
    <source>
        <dbReference type="EMBL" id="VAW18193.1"/>
    </source>
</evidence>
<accession>A0A3B0TPN5</accession>
<dbReference type="EMBL" id="UOEP01000082">
    <property type="protein sequence ID" value="VAW18193.1"/>
    <property type="molecule type" value="Genomic_DNA"/>
</dbReference>
<reference evidence="1" key="1">
    <citation type="submission" date="2018-06" db="EMBL/GenBank/DDBJ databases">
        <authorList>
            <person name="Zhirakovskaya E."/>
        </authorList>
    </citation>
    <scope>NUCLEOTIDE SEQUENCE</scope>
</reference>
<name>A0A3B0TPN5_9ZZZZ</name>